<dbReference type="GO" id="GO:0007021">
    <property type="term" value="P:tubulin complex assembly"/>
    <property type="evidence" value="ECO:0007669"/>
    <property type="project" value="TreeGrafter"/>
</dbReference>
<keyword evidence="4" id="KW-1185">Reference proteome</keyword>
<dbReference type="InterPro" id="IPR009053">
    <property type="entry name" value="Prefoldin"/>
</dbReference>
<dbReference type="Proteomes" id="UP000593567">
    <property type="component" value="Unassembled WGS sequence"/>
</dbReference>
<dbReference type="PANTHER" id="PTHR12409:SF0">
    <property type="entry name" value="PREFOLDIN SUBUNIT 3"/>
    <property type="match status" value="1"/>
</dbReference>
<evidence type="ECO:0000313" key="4">
    <source>
        <dbReference type="Proteomes" id="UP000593567"/>
    </source>
</evidence>
<dbReference type="InterPro" id="IPR004127">
    <property type="entry name" value="Prefoldin_subunit_alpha"/>
</dbReference>
<dbReference type="GO" id="GO:0006457">
    <property type="term" value="P:protein folding"/>
    <property type="evidence" value="ECO:0007669"/>
    <property type="project" value="InterPro"/>
</dbReference>
<dbReference type="Gene3D" id="1.10.287.370">
    <property type="match status" value="1"/>
</dbReference>
<evidence type="ECO:0000256" key="2">
    <source>
        <dbReference type="ARBA" id="ARBA00023186"/>
    </source>
</evidence>
<accession>A0A7J7KBP6</accession>
<keyword evidence="2" id="KW-0143">Chaperone</keyword>
<protein>
    <submittedName>
        <fullName evidence="3">VBP1</fullName>
    </submittedName>
</protein>
<comment type="similarity">
    <text evidence="1">Belongs to the prefoldin subunit alpha family.</text>
</comment>
<evidence type="ECO:0000256" key="1">
    <source>
        <dbReference type="ARBA" id="ARBA00010048"/>
    </source>
</evidence>
<sequence length="119" mass="13684">MTSEVKDAKPEENKANKSGIPKAVFVEDVHVYMQQAENESAEVVLRRLDEQHQKYKFMEQNLNLKKKRLKVQLPELKGALNAIMHLEEKDTETIDTQFMLADNLYVKAKIPQQGKLVCG</sequence>
<gene>
    <name evidence="3" type="ORF">EB796_005991</name>
</gene>
<dbReference type="GO" id="GO:0005737">
    <property type="term" value="C:cytoplasm"/>
    <property type="evidence" value="ECO:0007669"/>
    <property type="project" value="TreeGrafter"/>
</dbReference>
<organism evidence="3 4">
    <name type="scientific">Bugula neritina</name>
    <name type="common">Brown bryozoan</name>
    <name type="synonym">Sertularia neritina</name>
    <dbReference type="NCBI Taxonomy" id="10212"/>
    <lineage>
        <taxon>Eukaryota</taxon>
        <taxon>Metazoa</taxon>
        <taxon>Spiralia</taxon>
        <taxon>Lophotrochozoa</taxon>
        <taxon>Bryozoa</taxon>
        <taxon>Gymnolaemata</taxon>
        <taxon>Cheilostomatida</taxon>
        <taxon>Flustrina</taxon>
        <taxon>Buguloidea</taxon>
        <taxon>Bugulidae</taxon>
        <taxon>Bugula</taxon>
    </lineage>
</organism>
<dbReference type="GO" id="GO:0016272">
    <property type="term" value="C:prefoldin complex"/>
    <property type="evidence" value="ECO:0007669"/>
    <property type="project" value="InterPro"/>
</dbReference>
<dbReference type="Pfam" id="PF02996">
    <property type="entry name" value="Prefoldin"/>
    <property type="match status" value="1"/>
</dbReference>
<reference evidence="3" key="1">
    <citation type="submission" date="2020-06" db="EMBL/GenBank/DDBJ databases">
        <title>Draft genome of Bugula neritina, a colonial animal packing powerful symbionts and potential medicines.</title>
        <authorList>
            <person name="Rayko M."/>
        </authorList>
    </citation>
    <scope>NUCLEOTIDE SEQUENCE [LARGE SCALE GENOMIC DNA]</scope>
    <source>
        <strain evidence="3">Kwan_BN1</strain>
    </source>
</reference>
<dbReference type="PANTHER" id="PTHR12409">
    <property type="entry name" value="PREFOLDIN SUBUNIT 3"/>
    <property type="match status" value="1"/>
</dbReference>
<dbReference type="EMBL" id="VXIV02000842">
    <property type="protein sequence ID" value="KAF6035707.1"/>
    <property type="molecule type" value="Genomic_DNA"/>
</dbReference>
<evidence type="ECO:0000313" key="3">
    <source>
        <dbReference type="EMBL" id="KAF6035707.1"/>
    </source>
</evidence>
<comment type="caution">
    <text evidence="3">The sequence shown here is derived from an EMBL/GenBank/DDBJ whole genome shotgun (WGS) entry which is preliminary data.</text>
</comment>
<dbReference type="InterPro" id="IPR016655">
    <property type="entry name" value="PFD3"/>
</dbReference>
<dbReference type="GO" id="GO:0015631">
    <property type="term" value="F:tubulin binding"/>
    <property type="evidence" value="ECO:0007669"/>
    <property type="project" value="TreeGrafter"/>
</dbReference>
<dbReference type="GO" id="GO:0007017">
    <property type="term" value="P:microtubule-based process"/>
    <property type="evidence" value="ECO:0007669"/>
    <property type="project" value="TreeGrafter"/>
</dbReference>
<proteinExistence type="inferred from homology"/>
<dbReference type="AlphaFoldDB" id="A0A7J7KBP6"/>
<dbReference type="SUPFAM" id="SSF46579">
    <property type="entry name" value="Prefoldin"/>
    <property type="match status" value="1"/>
</dbReference>
<name>A0A7J7KBP6_BUGNE</name>
<dbReference type="OrthoDB" id="6375174at2759"/>